<evidence type="ECO:0000256" key="4">
    <source>
        <dbReference type="ARBA" id="ARBA00022737"/>
    </source>
</evidence>
<feature type="domain" description="RUN" evidence="10">
    <location>
        <begin position="45"/>
        <end position="184"/>
    </location>
</feature>
<dbReference type="GO" id="GO:0008270">
    <property type="term" value="F:zinc ion binding"/>
    <property type="evidence" value="ECO:0007669"/>
    <property type="project" value="UniProtKB-KW"/>
</dbReference>
<feature type="compositionally biased region" description="Polar residues" evidence="9">
    <location>
        <begin position="287"/>
        <end position="301"/>
    </location>
</feature>
<feature type="region of interest" description="Disordered" evidence="9">
    <location>
        <begin position="277"/>
        <end position="380"/>
    </location>
</feature>
<dbReference type="CDD" id="cd00029">
    <property type="entry name" value="C1"/>
    <property type="match status" value="1"/>
</dbReference>
<keyword evidence="8" id="KW-0072">Autophagy</keyword>
<dbReference type="PANTHER" id="PTHR12326">
    <property type="entry name" value="PLECKSTRIN HOMOLOGY DOMAIN CONTAINING PROTEIN"/>
    <property type="match status" value="1"/>
</dbReference>
<dbReference type="GO" id="GO:0006914">
    <property type="term" value="P:autophagy"/>
    <property type="evidence" value="ECO:0007669"/>
    <property type="project" value="UniProtKB-KW"/>
</dbReference>
<proteinExistence type="predicted"/>
<keyword evidence="2" id="KW-0597">Phosphoprotein</keyword>
<dbReference type="Proteomes" id="UP001378592">
    <property type="component" value="Unassembled WGS sequence"/>
</dbReference>
<evidence type="ECO:0000256" key="8">
    <source>
        <dbReference type="ARBA" id="ARBA00023006"/>
    </source>
</evidence>
<dbReference type="SUPFAM" id="SSF140741">
    <property type="entry name" value="RUN domain-like"/>
    <property type="match status" value="1"/>
</dbReference>
<gene>
    <name evidence="11" type="ORF">R5R35_004907</name>
</gene>
<dbReference type="PROSITE" id="PS50826">
    <property type="entry name" value="RUN"/>
    <property type="match status" value="1"/>
</dbReference>
<dbReference type="Gene3D" id="1.20.58.900">
    <property type="match status" value="1"/>
</dbReference>
<evidence type="ECO:0000256" key="2">
    <source>
        <dbReference type="ARBA" id="ARBA00022553"/>
    </source>
</evidence>
<dbReference type="InterPro" id="IPR037213">
    <property type="entry name" value="Run_dom_sf"/>
</dbReference>
<accession>A0AAN9VTF0</accession>
<comment type="caution">
    <text evidence="11">The sequence shown here is derived from an EMBL/GenBank/DDBJ whole genome shotgun (WGS) entry which is preliminary data.</text>
</comment>
<dbReference type="GO" id="GO:0005770">
    <property type="term" value="C:late endosome"/>
    <property type="evidence" value="ECO:0007669"/>
    <property type="project" value="UniProtKB-SubCell"/>
</dbReference>
<dbReference type="AlphaFoldDB" id="A0AAN9VTF0"/>
<dbReference type="InterPro" id="IPR025258">
    <property type="entry name" value="RH_dom"/>
</dbReference>
<evidence type="ECO:0000256" key="1">
    <source>
        <dbReference type="ARBA" id="ARBA00004603"/>
    </source>
</evidence>
<dbReference type="InterPro" id="IPR004012">
    <property type="entry name" value="Run_dom"/>
</dbReference>
<organism evidence="11 12">
    <name type="scientific">Gryllus longicercus</name>
    <dbReference type="NCBI Taxonomy" id="2509291"/>
    <lineage>
        <taxon>Eukaryota</taxon>
        <taxon>Metazoa</taxon>
        <taxon>Ecdysozoa</taxon>
        <taxon>Arthropoda</taxon>
        <taxon>Hexapoda</taxon>
        <taxon>Insecta</taxon>
        <taxon>Pterygota</taxon>
        <taxon>Neoptera</taxon>
        <taxon>Polyneoptera</taxon>
        <taxon>Orthoptera</taxon>
        <taxon>Ensifera</taxon>
        <taxon>Gryllidea</taxon>
        <taxon>Grylloidea</taxon>
        <taxon>Gryllidae</taxon>
        <taxon>Gryllinae</taxon>
        <taxon>Gryllus</taxon>
    </lineage>
</organism>
<evidence type="ECO:0000256" key="3">
    <source>
        <dbReference type="ARBA" id="ARBA00022723"/>
    </source>
</evidence>
<keyword evidence="7" id="KW-0862">Zinc</keyword>
<keyword evidence="5" id="KW-0967">Endosome</keyword>
<dbReference type="PANTHER" id="PTHR12326:SF12">
    <property type="entry name" value="PLECKSTRIN HOMOLOGY AND RUN DOMAIN CONTAINING M1"/>
    <property type="match status" value="1"/>
</dbReference>
<evidence type="ECO:0000313" key="12">
    <source>
        <dbReference type="Proteomes" id="UP001378592"/>
    </source>
</evidence>
<dbReference type="SMART" id="SM01175">
    <property type="entry name" value="DUF4206"/>
    <property type="match status" value="1"/>
</dbReference>
<keyword evidence="12" id="KW-1185">Reference proteome</keyword>
<dbReference type="Pfam" id="PF13901">
    <property type="entry name" value="RH_dom"/>
    <property type="match status" value="1"/>
</dbReference>
<name>A0AAN9VTF0_9ORTH</name>
<reference evidence="11 12" key="1">
    <citation type="submission" date="2024-03" db="EMBL/GenBank/DDBJ databases">
        <title>The genome assembly and annotation of the cricket Gryllus longicercus Weissman &amp; Gray.</title>
        <authorList>
            <person name="Szrajer S."/>
            <person name="Gray D."/>
            <person name="Ylla G."/>
        </authorList>
    </citation>
    <scope>NUCLEOTIDE SEQUENCE [LARGE SCALE GENOMIC DNA]</scope>
    <source>
        <strain evidence="11">DAG 2021-001</strain>
        <tissue evidence="11">Whole body minus gut</tissue>
    </source>
</reference>
<dbReference type="EMBL" id="JAZDUA010000248">
    <property type="protein sequence ID" value="KAK7862953.1"/>
    <property type="molecule type" value="Genomic_DNA"/>
</dbReference>
<comment type="subcellular location">
    <subcellularLocation>
        <location evidence="1">Late endosome</location>
    </subcellularLocation>
</comment>
<feature type="compositionally biased region" description="Basic and acidic residues" evidence="9">
    <location>
        <begin position="303"/>
        <end position="318"/>
    </location>
</feature>
<evidence type="ECO:0000256" key="9">
    <source>
        <dbReference type="SAM" id="MobiDB-lite"/>
    </source>
</evidence>
<evidence type="ECO:0000256" key="6">
    <source>
        <dbReference type="ARBA" id="ARBA00022771"/>
    </source>
</evidence>
<protein>
    <recommendedName>
        <fullName evidence="10">RUN domain-containing protein</fullName>
    </recommendedName>
</protein>
<dbReference type="CDD" id="cd17679">
    <property type="entry name" value="RUN_PLEKHM1"/>
    <property type="match status" value="1"/>
</dbReference>
<dbReference type="InterPro" id="IPR051366">
    <property type="entry name" value="DEF8"/>
</dbReference>
<evidence type="ECO:0000256" key="5">
    <source>
        <dbReference type="ARBA" id="ARBA00022753"/>
    </source>
</evidence>
<dbReference type="InterPro" id="IPR047326">
    <property type="entry name" value="RUN_PLEKHM1"/>
</dbReference>
<keyword evidence="6" id="KW-0863">Zinc-finger</keyword>
<evidence type="ECO:0000256" key="7">
    <source>
        <dbReference type="ARBA" id="ARBA00022833"/>
    </source>
</evidence>
<keyword evidence="4" id="KW-0677">Repeat</keyword>
<dbReference type="Pfam" id="PF02759">
    <property type="entry name" value="RUN"/>
    <property type="match status" value="1"/>
</dbReference>
<keyword evidence="3" id="KW-0479">Metal-binding</keyword>
<dbReference type="SMART" id="SM00593">
    <property type="entry name" value="RUN"/>
    <property type="match status" value="1"/>
</dbReference>
<sequence>MSSFLRSVVSLRGREGVVKESLTSQLSFSVKEIQLEQANEGLEEVTSNYAQNSLCTVLEAMFIHGLKDTFLNRVSQAIGGDPDQRPEPSFWGPLLIFSHREIIDQINMLSLITTDVGRCRAWLRLALNDCLLSRYLEAMRRDGSALRPYYRHSAFIRDTELLDVAQRLIEGIETLSFNLACNSSLLNVWTNQPLLMAGLWTPPLRACPVMSGVDVASTLDDNMAFRYNEECPPSPAVSLSQPSSSVGQLLNEDEALKIILGTPVDEASLLTQENIAAGGGSGGKSALNVSPSDDAENNGNELSEARGTDIPARSKDQDKEGDDDGPSSVGNSLIGRVGWSSSFEEFPSNGKGNSFEESDRSEKSSKSLQSSTPAPVPGSKVAILRSPTDIQSYHSLVESYNTLSGGYIKTPDLREFCQRFEASTESAIDTGLPQDDPFSPLYGLGFEVVPTSPTSLFDIPEFTSMVQQLGKLAKEPGLDTQNYTCKGCGHPVGMNFGKARVCSFGGGYYCAECHVGEEWIIPARVVHNWDFRRYAVAKKSAAFLDEIQHHPLLDLKVLNPSLYLAVEEMAQLQTLRIQLNLLRAYLFTCREPIIEDLQKRVWPREYLYEHVHLYSVSDLLQIPSGGLAQLLQKVVAFARNHVLSCWLCSQKGFICEICNNSKVIYPFDIESTYRCNVCSAVFHIGCLNASKPCPKCERRQKREDLPLLEAVET</sequence>
<evidence type="ECO:0000313" key="11">
    <source>
        <dbReference type="EMBL" id="KAK7862953.1"/>
    </source>
</evidence>
<evidence type="ECO:0000259" key="10">
    <source>
        <dbReference type="PROSITE" id="PS50826"/>
    </source>
</evidence>